<reference evidence="2" key="1">
    <citation type="submission" date="2017-04" db="EMBL/GenBank/DDBJ databases">
        <title>Genome deletions in a multicellular cyanobacterial endosymbiont for morphological adaptation in marine diatoms.</title>
        <authorList>
            <person name="Wang Y."/>
            <person name="Gao H."/>
            <person name="Li R."/>
            <person name="Xu X."/>
        </authorList>
    </citation>
    <scope>NUCLEOTIDE SEQUENCE</scope>
    <source>
        <strain evidence="2">FACHB 800</strain>
    </source>
</reference>
<gene>
    <name evidence="2" type="ORF">B6N60_00710</name>
</gene>
<name>A0A975T4N7_9NOST</name>
<organism evidence="2 3">
    <name type="scientific">Richelia sinica FACHB-800</name>
    <dbReference type="NCBI Taxonomy" id="1357546"/>
    <lineage>
        <taxon>Bacteria</taxon>
        <taxon>Bacillati</taxon>
        <taxon>Cyanobacteriota</taxon>
        <taxon>Cyanophyceae</taxon>
        <taxon>Nostocales</taxon>
        <taxon>Nostocaceae</taxon>
        <taxon>Richelia</taxon>
    </lineage>
</organism>
<feature type="compositionally biased region" description="Basic and acidic residues" evidence="1">
    <location>
        <begin position="39"/>
        <end position="53"/>
    </location>
</feature>
<evidence type="ECO:0000313" key="2">
    <source>
        <dbReference type="EMBL" id="QXE22030.1"/>
    </source>
</evidence>
<keyword evidence="3" id="KW-1185">Reference proteome</keyword>
<protein>
    <submittedName>
        <fullName evidence="2">Uncharacterized protein</fullName>
    </submittedName>
</protein>
<evidence type="ECO:0000256" key="1">
    <source>
        <dbReference type="SAM" id="MobiDB-lite"/>
    </source>
</evidence>
<feature type="region of interest" description="Disordered" evidence="1">
    <location>
        <begin position="1"/>
        <end position="53"/>
    </location>
</feature>
<sequence length="53" mass="5918">MGTAMTNTQEKKSAKNQKNSFSGVDIGTPQVPIRKSKPKKQERESLSDWEHAS</sequence>
<proteinExistence type="predicted"/>
<evidence type="ECO:0000313" key="3">
    <source>
        <dbReference type="Proteomes" id="UP000683511"/>
    </source>
</evidence>
<dbReference type="EMBL" id="CP021056">
    <property type="protein sequence ID" value="QXE22030.1"/>
    <property type="molecule type" value="Genomic_DNA"/>
</dbReference>
<dbReference type="KEGG" id="rsin:B6N60_00710"/>
<dbReference type="AlphaFoldDB" id="A0A975T4N7"/>
<accession>A0A975T4N7</accession>
<dbReference type="Proteomes" id="UP000683511">
    <property type="component" value="Chromosome"/>
</dbReference>